<dbReference type="PATRIC" id="fig|1255043.3.peg.1626"/>
<gene>
    <name evidence="2" type="ordered locus">TVNIR_1607</name>
</gene>
<dbReference type="KEGG" id="tni:TVNIR_1607"/>
<sequence>MIGGAAAHVSAPLPASRAWSGLHCAASGSGRSLFGTETDSVRPRFRP</sequence>
<evidence type="ECO:0000313" key="3">
    <source>
        <dbReference type="Proteomes" id="UP000010809"/>
    </source>
</evidence>
<dbReference type="AlphaFoldDB" id="L0DW68"/>
<dbReference type="Proteomes" id="UP000010809">
    <property type="component" value="Chromosome"/>
</dbReference>
<evidence type="ECO:0000256" key="1">
    <source>
        <dbReference type="SAM" id="MobiDB-lite"/>
    </source>
</evidence>
<dbReference type="HOGENOM" id="CLU_3174291_0_0_6"/>
<name>L0DW68_THIND</name>
<proteinExistence type="predicted"/>
<protein>
    <submittedName>
        <fullName evidence="2">Uncharacterized protein</fullName>
    </submittedName>
</protein>
<reference evidence="2" key="1">
    <citation type="submission" date="2015-12" db="EMBL/GenBank/DDBJ databases">
        <authorList>
            <person name="Tikhonova T.V."/>
            <person name="Pavlov A.R."/>
            <person name="Beletsky A.V."/>
            <person name="Mardanov A.V."/>
            <person name="Sorokin D.Y."/>
            <person name="Ravin N.V."/>
            <person name="Popov V.O."/>
        </authorList>
    </citation>
    <scope>NUCLEOTIDE SEQUENCE</scope>
    <source>
        <strain evidence="2">DSM 14787</strain>
    </source>
</reference>
<keyword evidence="3" id="KW-1185">Reference proteome</keyword>
<accession>L0DW68</accession>
<organism evidence="2 3">
    <name type="scientific">Thioalkalivibrio nitratireducens (strain DSM 14787 / UNIQEM 213 / ALEN2)</name>
    <dbReference type="NCBI Taxonomy" id="1255043"/>
    <lineage>
        <taxon>Bacteria</taxon>
        <taxon>Pseudomonadati</taxon>
        <taxon>Pseudomonadota</taxon>
        <taxon>Gammaproteobacteria</taxon>
        <taxon>Chromatiales</taxon>
        <taxon>Ectothiorhodospiraceae</taxon>
        <taxon>Thioalkalivibrio</taxon>
    </lineage>
</organism>
<evidence type="ECO:0000313" key="2">
    <source>
        <dbReference type="EMBL" id="AGA33273.1"/>
    </source>
</evidence>
<feature type="region of interest" description="Disordered" evidence="1">
    <location>
        <begin position="28"/>
        <end position="47"/>
    </location>
</feature>
<dbReference type="EMBL" id="CP003989">
    <property type="protein sequence ID" value="AGA33273.1"/>
    <property type="molecule type" value="Genomic_DNA"/>
</dbReference>